<dbReference type="RefSeq" id="WP_122104679.1">
    <property type="nucleotide sequence ID" value="NZ_JBHSKV010000024.1"/>
</dbReference>
<dbReference type="PANTHER" id="PTHR43153:SF1">
    <property type="entry name" value="ELECTRON TRANSFER FLAVOPROTEIN SUBUNIT ALPHA, MITOCHONDRIAL"/>
    <property type="match status" value="1"/>
</dbReference>
<dbReference type="InterPro" id="IPR014731">
    <property type="entry name" value="ETF_asu_C"/>
</dbReference>
<evidence type="ECO:0000313" key="5">
    <source>
        <dbReference type="EMBL" id="MFC5136402.1"/>
    </source>
</evidence>
<organism evidence="5 6">
    <name type="scientific">Halorubrum glutamatedens</name>
    <dbReference type="NCBI Taxonomy" id="2707018"/>
    <lineage>
        <taxon>Archaea</taxon>
        <taxon>Methanobacteriati</taxon>
        <taxon>Methanobacteriota</taxon>
        <taxon>Stenosarchaea group</taxon>
        <taxon>Halobacteria</taxon>
        <taxon>Halobacteriales</taxon>
        <taxon>Haloferacaceae</taxon>
        <taxon>Halorubrum</taxon>
    </lineage>
</organism>
<dbReference type="InterPro" id="IPR029035">
    <property type="entry name" value="DHS-like_NAD/FAD-binding_dom"/>
</dbReference>
<dbReference type="Proteomes" id="UP001596145">
    <property type="component" value="Unassembled WGS sequence"/>
</dbReference>
<dbReference type="InterPro" id="IPR014729">
    <property type="entry name" value="Rossmann-like_a/b/a_fold"/>
</dbReference>
<dbReference type="EMBL" id="JBHSKV010000024">
    <property type="protein sequence ID" value="MFC5136402.1"/>
    <property type="molecule type" value="Genomic_DNA"/>
</dbReference>
<comment type="similarity">
    <text evidence="1">Belongs to the ETF alpha-subunit/FixB family.</text>
</comment>
<accession>A0ABD5QW88</accession>
<comment type="caution">
    <text evidence="5">The sequence shown here is derived from an EMBL/GenBank/DDBJ whole genome shotgun (WGS) entry which is preliminary data.</text>
</comment>
<dbReference type="InterPro" id="IPR014730">
    <property type="entry name" value="ETF_a/b_N"/>
</dbReference>
<dbReference type="Pfam" id="PF01012">
    <property type="entry name" value="ETF"/>
    <property type="match status" value="1"/>
</dbReference>
<evidence type="ECO:0000259" key="3">
    <source>
        <dbReference type="Pfam" id="PF00766"/>
    </source>
</evidence>
<keyword evidence="6" id="KW-1185">Reference proteome</keyword>
<dbReference type="SUPFAM" id="SSF52402">
    <property type="entry name" value="Adenine nucleotide alpha hydrolases-like"/>
    <property type="match status" value="1"/>
</dbReference>
<dbReference type="PANTHER" id="PTHR43153">
    <property type="entry name" value="ELECTRON TRANSFER FLAVOPROTEIN ALPHA"/>
    <property type="match status" value="1"/>
</dbReference>
<reference evidence="5 6" key="1">
    <citation type="journal article" date="2019" name="Int. J. Syst. Evol. Microbiol.">
        <title>The Global Catalogue of Microorganisms (GCM) 10K type strain sequencing project: providing services to taxonomists for standard genome sequencing and annotation.</title>
        <authorList>
            <consortium name="The Broad Institute Genomics Platform"/>
            <consortium name="The Broad Institute Genome Sequencing Center for Infectious Disease"/>
            <person name="Wu L."/>
            <person name="Ma J."/>
        </authorList>
    </citation>
    <scope>NUCLEOTIDE SEQUENCE [LARGE SCALE GENOMIC DNA]</scope>
    <source>
        <strain evidence="5 6">CGMCC 1.16026</strain>
    </source>
</reference>
<feature type="domain" description="Electron transfer flavoprotein alpha subunit C-terminal" evidence="3">
    <location>
        <begin position="199"/>
        <end position="278"/>
    </location>
</feature>
<dbReference type="Pfam" id="PF00766">
    <property type="entry name" value="ETF_alpha"/>
    <property type="match status" value="1"/>
</dbReference>
<dbReference type="SUPFAM" id="SSF52467">
    <property type="entry name" value="DHS-like NAD/FAD-binding domain"/>
    <property type="match status" value="1"/>
</dbReference>
<dbReference type="AlphaFoldDB" id="A0ABD5QW88"/>
<gene>
    <name evidence="5" type="ORF">ACFPJA_16965</name>
</gene>
<name>A0ABD5QW88_9EURY</name>
<dbReference type="Gene3D" id="3.40.50.1220">
    <property type="entry name" value="TPP-binding domain"/>
    <property type="match status" value="1"/>
</dbReference>
<protein>
    <submittedName>
        <fullName evidence="5">Electron transfer flavoprotein subunit alpha/FixB family protein</fullName>
    </submittedName>
</protein>
<proteinExistence type="inferred from homology"/>
<evidence type="ECO:0000313" key="6">
    <source>
        <dbReference type="Proteomes" id="UP001596145"/>
    </source>
</evidence>
<sequence length="334" mass="35013">MSQIVAVPDADDIALLDEAHRLAEALGDADSVSEPPDVFAVAFDGIVAPDDVAAGSPDEVLHVTRPAGTFASGAAGVHARSQALAELTEDARAVLLPDTADGADLAAATARRQRGVCVTDCLLRVRDGELLGGRPAYGGRAYAEFAFEREPPVVTLNTEALGTPDQPPEGDPTGRTVEVDVTDDDRLRHVETLEVPEDDLSKARRIVAGGFGLGGADGFELIDELADAFGAAVGASRPPSDEGWVPYDRQIGVTGKEIDVELYVPCAISGDSYHMRSVNADHLIPINTDPDARIFNFADIGIVGDAYEYGPALAEAVRRARADDESATAEGVAE</sequence>
<feature type="region of interest" description="Disordered" evidence="2">
    <location>
        <begin position="158"/>
        <end position="177"/>
    </location>
</feature>
<dbReference type="Gene3D" id="3.40.50.620">
    <property type="entry name" value="HUPs"/>
    <property type="match status" value="1"/>
</dbReference>
<dbReference type="InterPro" id="IPR001308">
    <property type="entry name" value="ETF_a/FixB"/>
</dbReference>
<evidence type="ECO:0000259" key="4">
    <source>
        <dbReference type="Pfam" id="PF01012"/>
    </source>
</evidence>
<evidence type="ECO:0000256" key="1">
    <source>
        <dbReference type="ARBA" id="ARBA00005817"/>
    </source>
</evidence>
<feature type="domain" description="Electron transfer flavoprotein alpha/beta-subunit N-terminal" evidence="4">
    <location>
        <begin position="38"/>
        <end position="182"/>
    </location>
</feature>
<evidence type="ECO:0000256" key="2">
    <source>
        <dbReference type="SAM" id="MobiDB-lite"/>
    </source>
</evidence>